<dbReference type="Gene3D" id="1.10.630.10">
    <property type="entry name" value="Cytochrome P450"/>
    <property type="match status" value="1"/>
</dbReference>
<evidence type="ECO:0000256" key="1">
    <source>
        <dbReference type="ARBA" id="ARBA00010617"/>
    </source>
</evidence>
<dbReference type="Proteomes" id="UP000655225">
    <property type="component" value="Unassembled WGS sequence"/>
</dbReference>
<dbReference type="SUPFAM" id="SSF48264">
    <property type="entry name" value="Cytochrome P450"/>
    <property type="match status" value="1"/>
</dbReference>
<dbReference type="GO" id="GO:0016705">
    <property type="term" value="F:oxidoreductase activity, acting on paired donors, with incorporation or reduction of molecular oxygen"/>
    <property type="evidence" value="ECO:0007669"/>
    <property type="project" value="InterPro"/>
</dbReference>
<accession>A0A834ZA25</accession>
<dbReference type="GO" id="GO:0005506">
    <property type="term" value="F:iron ion binding"/>
    <property type="evidence" value="ECO:0007669"/>
    <property type="project" value="InterPro"/>
</dbReference>
<comment type="caution">
    <text evidence="2">The sequence shown here is derived from an EMBL/GenBank/DDBJ whole genome shotgun (WGS) entry which is preliminary data.</text>
</comment>
<protein>
    <recommendedName>
        <fullName evidence="4">Cytochrome P450</fullName>
    </recommendedName>
</protein>
<dbReference type="OMA" id="DYHISIF"/>
<dbReference type="InterPro" id="IPR036396">
    <property type="entry name" value="Cyt_P450_sf"/>
</dbReference>
<reference evidence="2 3" key="1">
    <citation type="submission" date="2020-04" db="EMBL/GenBank/DDBJ databases">
        <title>Plant Genome Project.</title>
        <authorList>
            <person name="Zhang R.-G."/>
        </authorList>
    </citation>
    <scope>NUCLEOTIDE SEQUENCE [LARGE SCALE GENOMIC DNA]</scope>
    <source>
        <strain evidence="2">YNK0</strain>
        <tissue evidence="2">Leaf</tissue>
    </source>
</reference>
<dbReference type="AlphaFoldDB" id="A0A834ZA25"/>
<dbReference type="PANTHER" id="PTHR47950:SF15">
    <property type="entry name" value="CYTOCHROME P450"/>
    <property type="match status" value="1"/>
</dbReference>
<dbReference type="GO" id="GO:0004497">
    <property type="term" value="F:monooxygenase activity"/>
    <property type="evidence" value="ECO:0007669"/>
    <property type="project" value="InterPro"/>
</dbReference>
<dbReference type="PANTHER" id="PTHR47950">
    <property type="entry name" value="CYTOCHROME P450, FAMILY 76, SUBFAMILY C, POLYPEPTIDE 5-RELATED"/>
    <property type="match status" value="1"/>
</dbReference>
<keyword evidence="3" id="KW-1185">Reference proteome</keyword>
<dbReference type="EMBL" id="JABCRI010000007">
    <property type="protein sequence ID" value="KAF8403205.1"/>
    <property type="molecule type" value="Genomic_DNA"/>
</dbReference>
<organism evidence="2 3">
    <name type="scientific">Tetracentron sinense</name>
    <name type="common">Spur-leaf</name>
    <dbReference type="NCBI Taxonomy" id="13715"/>
    <lineage>
        <taxon>Eukaryota</taxon>
        <taxon>Viridiplantae</taxon>
        <taxon>Streptophyta</taxon>
        <taxon>Embryophyta</taxon>
        <taxon>Tracheophyta</taxon>
        <taxon>Spermatophyta</taxon>
        <taxon>Magnoliopsida</taxon>
        <taxon>Trochodendrales</taxon>
        <taxon>Trochodendraceae</taxon>
        <taxon>Tetracentron</taxon>
    </lineage>
</organism>
<dbReference type="Pfam" id="PF00067">
    <property type="entry name" value="p450"/>
    <property type="match status" value="1"/>
</dbReference>
<dbReference type="OrthoDB" id="1055148at2759"/>
<dbReference type="GO" id="GO:0020037">
    <property type="term" value="F:heme binding"/>
    <property type="evidence" value="ECO:0007669"/>
    <property type="project" value="InterPro"/>
</dbReference>
<evidence type="ECO:0000313" key="2">
    <source>
        <dbReference type="EMBL" id="KAF8403205.1"/>
    </source>
</evidence>
<evidence type="ECO:0008006" key="4">
    <source>
        <dbReference type="Google" id="ProtNLM"/>
    </source>
</evidence>
<proteinExistence type="inferred from homology"/>
<name>A0A834ZA25_TETSI</name>
<dbReference type="InterPro" id="IPR001128">
    <property type="entry name" value="Cyt_P450"/>
</dbReference>
<evidence type="ECO:0000313" key="3">
    <source>
        <dbReference type="Proteomes" id="UP000655225"/>
    </source>
</evidence>
<sequence>MYGSRQLPPGPQGWPVFGNMFDLGPVPHQTLASLRQNYGPVLWLRLGIVNTMVVSSAEAAMEMFKNHDISFAGRSITEATRACCYDQGSMAVAQCGPYWRMLRRLCTTELFTNKRISESKNLRRKCINDVIQWISDEAKMTGRVEVARFVSLMSFNLIGNLMLSRDLVDPQSKEGAEFFTLLARFTQWGGSPNIADFFPFLRWLDPQGIRKKMERDLGRGLDIVSRFVKERLQYQNPDQENTKKDFLDVLLEFEGDRKEDEPTKIS</sequence>
<comment type="similarity">
    <text evidence="1">Belongs to the cytochrome P450 family.</text>
</comment>
<gene>
    <name evidence="2" type="ORF">HHK36_011304</name>
</gene>